<keyword evidence="7" id="KW-1185">Reference proteome</keyword>
<dbReference type="GO" id="GO:0005737">
    <property type="term" value="C:cytoplasm"/>
    <property type="evidence" value="ECO:0007669"/>
    <property type="project" value="UniProtKB-ARBA"/>
</dbReference>
<dbReference type="AlphaFoldDB" id="A0AAN9F959"/>
<feature type="repeat" description="PPR" evidence="4">
    <location>
        <begin position="314"/>
        <end position="348"/>
    </location>
</feature>
<dbReference type="Pfam" id="PF13041">
    <property type="entry name" value="PPR_2"/>
    <property type="match status" value="1"/>
</dbReference>
<feature type="domain" description="DYW" evidence="5">
    <location>
        <begin position="530"/>
        <end position="622"/>
    </location>
</feature>
<accession>A0AAN9F959</accession>
<dbReference type="InterPro" id="IPR002885">
    <property type="entry name" value="PPR_rpt"/>
</dbReference>
<feature type="repeat" description="PPR" evidence="4">
    <location>
        <begin position="211"/>
        <end position="245"/>
    </location>
</feature>
<comment type="similarity">
    <text evidence="1">Belongs to the PPR family. PCMP-H subfamily.</text>
</comment>
<evidence type="ECO:0000313" key="6">
    <source>
        <dbReference type="EMBL" id="KAK7272222.1"/>
    </source>
</evidence>
<dbReference type="InterPro" id="IPR046960">
    <property type="entry name" value="PPR_At4g14850-like_plant"/>
</dbReference>
<name>A0AAN9F959_CLITE</name>
<organism evidence="6 7">
    <name type="scientific">Clitoria ternatea</name>
    <name type="common">Butterfly pea</name>
    <dbReference type="NCBI Taxonomy" id="43366"/>
    <lineage>
        <taxon>Eukaryota</taxon>
        <taxon>Viridiplantae</taxon>
        <taxon>Streptophyta</taxon>
        <taxon>Embryophyta</taxon>
        <taxon>Tracheophyta</taxon>
        <taxon>Spermatophyta</taxon>
        <taxon>Magnoliopsida</taxon>
        <taxon>eudicotyledons</taxon>
        <taxon>Gunneridae</taxon>
        <taxon>Pentapetalae</taxon>
        <taxon>rosids</taxon>
        <taxon>fabids</taxon>
        <taxon>Fabales</taxon>
        <taxon>Fabaceae</taxon>
        <taxon>Papilionoideae</taxon>
        <taxon>50 kb inversion clade</taxon>
        <taxon>NPAAA clade</taxon>
        <taxon>indigoferoid/millettioid clade</taxon>
        <taxon>Phaseoleae</taxon>
        <taxon>Clitoria</taxon>
    </lineage>
</organism>
<dbReference type="InterPro" id="IPR032867">
    <property type="entry name" value="DYW_dom"/>
</dbReference>
<gene>
    <name evidence="6" type="ORF">RJT34_28696</name>
</gene>
<protein>
    <recommendedName>
        <fullName evidence="5">DYW domain-containing protein</fullName>
    </recommendedName>
</protein>
<dbReference type="GO" id="GO:0008270">
    <property type="term" value="F:zinc ion binding"/>
    <property type="evidence" value="ECO:0007669"/>
    <property type="project" value="InterPro"/>
</dbReference>
<feature type="repeat" description="PPR" evidence="4">
    <location>
        <begin position="149"/>
        <end position="183"/>
    </location>
</feature>
<dbReference type="Pfam" id="PF01535">
    <property type="entry name" value="PPR"/>
    <property type="match status" value="6"/>
</dbReference>
<dbReference type="PANTHER" id="PTHR47926:SF537">
    <property type="entry name" value="PENTACOTRIPEPTIDE-REPEAT REGION OF PRORP DOMAIN-CONTAINING PROTEIN"/>
    <property type="match status" value="1"/>
</dbReference>
<dbReference type="NCBIfam" id="TIGR00756">
    <property type="entry name" value="PPR"/>
    <property type="match status" value="4"/>
</dbReference>
<evidence type="ECO:0000256" key="3">
    <source>
        <dbReference type="ARBA" id="ARBA00061659"/>
    </source>
</evidence>
<dbReference type="InterPro" id="IPR011990">
    <property type="entry name" value="TPR-like_helical_dom_sf"/>
</dbReference>
<evidence type="ECO:0000256" key="1">
    <source>
        <dbReference type="ARBA" id="ARBA00006643"/>
    </source>
</evidence>
<dbReference type="GO" id="GO:0003723">
    <property type="term" value="F:RNA binding"/>
    <property type="evidence" value="ECO:0007669"/>
    <property type="project" value="InterPro"/>
</dbReference>
<dbReference type="FunFam" id="1.25.40.10:FF:000277">
    <property type="entry name" value="Pentatricopeptide repeat-containing protein, mitochondrial"/>
    <property type="match status" value="1"/>
</dbReference>
<evidence type="ECO:0000256" key="4">
    <source>
        <dbReference type="PROSITE-ProRule" id="PRU00708"/>
    </source>
</evidence>
<dbReference type="GO" id="GO:0016556">
    <property type="term" value="P:mRNA modification"/>
    <property type="evidence" value="ECO:0007669"/>
    <property type="project" value="UniProtKB-ARBA"/>
</dbReference>
<evidence type="ECO:0000313" key="7">
    <source>
        <dbReference type="Proteomes" id="UP001359559"/>
    </source>
</evidence>
<sequence length="622" mass="70065">MMSSCVSVTTVGVNPTRARTLLEKCTTLSQVRQIHAHIVKTNLVTHALCVAKLIHALSHTIHPYEAVSVFSHVLSSLQDIRGIEFSVPSALRACGRSFAFNEGKQIMGFILKTHLWHDPVVTNSLVRMFLEFGMIHLARSVFDKMPTRDFISWNSLLKGYLRAGEIDMAREVFDDMPQRDVVSCNAMIDGYGKHGMCELAEEVFMTMSVRDVVTWTSMISAFVLNYQPKKGLCLFREMLSLGVKPDAPAIVSVLSAIGDLGFAEEGKWIHTYVFTNRIHHSCSFIGSALINMYAKCGQIENAYHVFRSICRQRNVSDWNSMISGLALHGLGHEAVKVFQDMERAELKPDDITFLGLLSACNHGGLVNEGQFYFETMKVKYMIVPKIQHYGCIVDLLGRTGRLEEALGFIRDMPLEPDVLIWKAILSASMKHNNVGMGHTAALKAIEMAPEDSSCYVLLSNIYAKAGRWDDVSKVRSMMKKRGIRKIPGCSSILVDGKVHDFLVGKAMDVKYNQNVVAKLEEVVCKLKLEGYEPDLNQVFLDIEEDEKESQLTLHSEKMALAFGLCSIPQGVPIHIVKNLRICCDCHTFMQMVSKVYNRRIIVRDQNRFHHFDEGCCSCRNHW</sequence>
<evidence type="ECO:0000256" key="2">
    <source>
        <dbReference type="ARBA" id="ARBA00022737"/>
    </source>
</evidence>
<dbReference type="InterPro" id="IPR046848">
    <property type="entry name" value="E_motif"/>
</dbReference>
<keyword evidence="2" id="KW-0677">Repeat</keyword>
<proteinExistence type="inferred from homology"/>
<comment type="similarity">
    <text evidence="3">Belongs to the PPR family. PCMP-E subfamily.</text>
</comment>
<reference evidence="6 7" key="1">
    <citation type="submission" date="2024-01" db="EMBL/GenBank/DDBJ databases">
        <title>The genomes of 5 underutilized Papilionoideae crops provide insights into root nodulation and disease resistance.</title>
        <authorList>
            <person name="Yuan L."/>
        </authorList>
    </citation>
    <scope>NUCLEOTIDE SEQUENCE [LARGE SCALE GENOMIC DNA]</scope>
    <source>
        <strain evidence="6">LY-2023</strain>
        <tissue evidence="6">Leaf</tissue>
    </source>
</reference>
<dbReference type="Proteomes" id="UP001359559">
    <property type="component" value="Unassembled WGS sequence"/>
</dbReference>
<comment type="caution">
    <text evidence="6">The sequence shown here is derived from an EMBL/GenBank/DDBJ whole genome shotgun (WGS) entry which is preliminary data.</text>
</comment>
<dbReference type="PROSITE" id="PS51375">
    <property type="entry name" value="PPR"/>
    <property type="match status" value="4"/>
</dbReference>
<dbReference type="Pfam" id="PF14432">
    <property type="entry name" value="DYW_deaminase"/>
    <property type="match status" value="1"/>
</dbReference>
<dbReference type="Pfam" id="PF20431">
    <property type="entry name" value="E_motif"/>
    <property type="match status" value="1"/>
</dbReference>
<dbReference type="EMBL" id="JAYKXN010000007">
    <property type="protein sequence ID" value="KAK7272222.1"/>
    <property type="molecule type" value="Genomic_DNA"/>
</dbReference>
<dbReference type="Gene3D" id="1.25.40.10">
    <property type="entry name" value="Tetratricopeptide repeat domain"/>
    <property type="match status" value="3"/>
</dbReference>
<feature type="repeat" description="PPR" evidence="4">
    <location>
        <begin position="451"/>
        <end position="485"/>
    </location>
</feature>
<evidence type="ECO:0000259" key="5">
    <source>
        <dbReference type="Pfam" id="PF14432"/>
    </source>
</evidence>
<dbReference type="PANTHER" id="PTHR47926">
    <property type="entry name" value="PENTATRICOPEPTIDE REPEAT-CONTAINING PROTEIN"/>
    <property type="match status" value="1"/>
</dbReference>